<dbReference type="InterPro" id="IPR009056">
    <property type="entry name" value="Cyt_c-like_dom"/>
</dbReference>
<dbReference type="InterPro" id="IPR051395">
    <property type="entry name" value="Cytochrome_c_Peroxidase/MauG"/>
</dbReference>
<feature type="binding site" description="axial binding residue" evidence="14">
    <location>
        <position position="251"/>
    </location>
    <ligand>
        <name>heme c</name>
        <dbReference type="ChEBI" id="CHEBI:61717"/>
        <label>2</label>
    </ligand>
    <ligandPart>
        <name>Fe</name>
        <dbReference type="ChEBI" id="CHEBI:18248"/>
    </ligandPart>
</feature>
<evidence type="ECO:0000256" key="2">
    <source>
        <dbReference type="ARBA" id="ARBA00004856"/>
    </source>
</evidence>
<keyword evidence="6" id="KW-0732">Signal</keyword>
<feature type="binding site" description="covalent" evidence="13">
    <location>
        <position position="102"/>
    </location>
    <ligand>
        <name>heme c</name>
        <dbReference type="ChEBI" id="CHEBI:61717"/>
        <label>1</label>
    </ligand>
</feature>
<comment type="PTM">
    <text evidence="13">Binds 2 heme groups per subunit.</text>
</comment>
<comment type="pathway">
    <text evidence="2">One-carbon metabolism; methylamine degradation.</text>
</comment>
<dbReference type="OrthoDB" id="9805202at2"/>
<dbReference type="RefSeq" id="WP_072317587.1">
    <property type="nucleotide sequence ID" value="NZ_FPJE01000012.1"/>
</dbReference>
<dbReference type="InterPro" id="IPR004852">
    <property type="entry name" value="Di-haem_cyt_c_peroxidsae"/>
</dbReference>
<keyword evidence="17" id="KW-1185">Reference proteome</keyword>
<feature type="binding site" description="axial binding residue" evidence="14">
    <location>
        <position position="106"/>
    </location>
    <ligand>
        <name>heme c</name>
        <dbReference type="ChEBI" id="CHEBI:61717"/>
        <label>1</label>
    </ligand>
    <ligandPart>
        <name>Fe</name>
        <dbReference type="ChEBI" id="CHEBI:18248"/>
    </ligandPart>
</feature>
<feature type="domain" description="Cytochrome c" evidence="15">
    <location>
        <begin position="232"/>
        <end position="368"/>
    </location>
</feature>
<evidence type="ECO:0000256" key="3">
    <source>
        <dbReference type="ARBA" id="ARBA00022448"/>
    </source>
</evidence>
<dbReference type="GO" id="GO:0046872">
    <property type="term" value="F:metal ion binding"/>
    <property type="evidence" value="ECO:0007669"/>
    <property type="project" value="UniProtKB-KW"/>
</dbReference>
<dbReference type="InterPro" id="IPR026259">
    <property type="entry name" value="MauG/Cytc_peroxidase"/>
</dbReference>
<dbReference type="PIRSF" id="PIRSF000294">
    <property type="entry name" value="Cytochrome-c_peroxidase"/>
    <property type="match status" value="1"/>
</dbReference>
<dbReference type="GO" id="GO:0009055">
    <property type="term" value="F:electron transfer activity"/>
    <property type="evidence" value="ECO:0007669"/>
    <property type="project" value="InterPro"/>
</dbReference>
<dbReference type="GO" id="GO:0042597">
    <property type="term" value="C:periplasmic space"/>
    <property type="evidence" value="ECO:0007669"/>
    <property type="project" value="UniProtKB-SubCell"/>
</dbReference>
<keyword evidence="16" id="KW-0575">Peroxidase</keyword>
<evidence type="ECO:0000256" key="13">
    <source>
        <dbReference type="PIRSR" id="PIRSR000294-1"/>
    </source>
</evidence>
<evidence type="ECO:0000256" key="14">
    <source>
        <dbReference type="PIRSR" id="PIRSR000294-2"/>
    </source>
</evidence>
<proteinExistence type="predicted"/>
<dbReference type="FunFam" id="1.10.760.10:FF:000019">
    <property type="entry name" value="Di-heme cytochrome C peroxidase"/>
    <property type="match status" value="1"/>
</dbReference>
<dbReference type="Pfam" id="PF03150">
    <property type="entry name" value="CCP_MauG"/>
    <property type="match status" value="1"/>
</dbReference>
<comment type="function">
    <text evidence="11">Involved in methylamine metabolism. Essential for the maturation of the beta subunit of MADH, presumably via a step in the biosynthesis of tryptophan tryptophylquinone (TTQ), the cofactor of MADH.</text>
</comment>
<dbReference type="PANTHER" id="PTHR30600">
    <property type="entry name" value="CYTOCHROME C PEROXIDASE-RELATED"/>
    <property type="match status" value="1"/>
</dbReference>
<dbReference type="Proteomes" id="UP000182248">
    <property type="component" value="Unassembled WGS sequence"/>
</dbReference>
<dbReference type="GO" id="GO:0020037">
    <property type="term" value="F:heme binding"/>
    <property type="evidence" value="ECO:0007669"/>
    <property type="project" value="InterPro"/>
</dbReference>
<dbReference type="AlphaFoldDB" id="A0A1K1QAL9"/>
<evidence type="ECO:0000256" key="8">
    <source>
        <dbReference type="ARBA" id="ARBA00022982"/>
    </source>
</evidence>
<feature type="binding site" description="covalent" evidence="13">
    <location>
        <position position="250"/>
    </location>
    <ligand>
        <name>heme c</name>
        <dbReference type="ChEBI" id="CHEBI:61717"/>
        <label>2</label>
    </ligand>
</feature>
<evidence type="ECO:0000256" key="6">
    <source>
        <dbReference type="ARBA" id="ARBA00022729"/>
    </source>
</evidence>
<dbReference type="STRING" id="1150368.SAMN02927921_02371"/>
<evidence type="ECO:0000259" key="15">
    <source>
        <dbReference type="PROSITE" id="PS51007"/>
    </source>
</evidence>
<accession>A0A1K1QAL9</accession>
<protein>
    <recommendedName>
        <fullName evidence="12">Methylamine utilization protein MauG</fullName>
    </recommendedName>
</protein>
<evidence type="ECO:0000256" key="9">
    <source>
        <dbReference type="ARBA" id="ARBA00023002"/>
    </source>
</evidence>
<keyword evidence="10 14" id="KW-0408">Iron</keyword>
<dbReference type="PANTHER" id="PTHR30600:SF10">
    <property type="entry name" value="BLL6722 PROTEIN"/>
    <property type="match status" value="1"/>
</dbReference>
<reference evidence="16 17" key="1">
    <citation type="submission" date="2016-11" db="EMBL/GenBank/DDBJ databases">
        <authorList>
            <person name="Jaros S."/>
            <person name="Januszkiewicz K."/>
            <person name="Wedrychowicz H."/>
        </authorList>
    </citation>
    <scope>NUCLEOTIDE SEQUENCE [LARGE SCALE GENOMIC DNA]</scope>
    <source>
        <strain evidence="16 17">CGMCC 1.12145</strain>
    </source>
</reference>
<keyword evidence="3" id="KW-0813">Transport</keyword>
<evidence type="ECO:0000256" key="5">
    <source>
        <dbReference type="ARBA" id="ARBA00022723"/>
    </source>
</evidence>
<name>A0A1K1QAL9_9FLAO</name>
<evidence type="ECO:0000256" key="12">
    <source>
        <dbReference type="ARBA" id="ARBA00073576"/>
    </source>
</evidence>
<evidence type="ECO:0000256" key="11">
    <source>
        <dbReference type="ARBA" id="ARBA00058991"/>
    </source>
</evidence>
<keyword evidence="5 14" id="KW-0479">Metal-binding</keyword>
<evidence type="ECO:0000256" key="1">
    <source>
        <dbReference type="ARBA" id="ARBA00004418"/>
    </source>
</evidence>
<sequence length="381" mass="43339">MKKLLTTIILCMVIIVIVSFRSTAVQSSYYTLPELRERYGSGDTSRWPEAFLDSSVAAGFKEIGVLPEMKFPEDNPYSDAKKELGKMLFFDPRLSGSGQIACASCHDSELGWGDGRRLSYGHDRQLGKRNSMTLLNVGYADSLFWDGRAASLEEQVDFPLTDTLEMHSDHKIAVGNIRRIAGYRIEFFKAFGDTMVSFDRIRKALATFERTIVSGTSRFDLFVQGDTSRLSDREVLGLHLFRTKARCINCHNTPLFSDNKFHNTGLTYYGRKYEDLGRYEHTGKKEDVGRFRTVTLREIARTAPYMHNGIFPNLRGIINLYNAGMPRPARKPHQQNDSLFPETSPLLKKLDLTDKEKIALQAFLLTLTSRSRREDPPLLPQ</sequence>
<comment type="cofactor">
    <cofactor evidence="13">
        <name>heme</name>
        <dbReference type="ChEBI" id="CHEBI:30413"/>
    </cofactor>
    <text evidence="13">Binds 2 heme groups.</text>
</comment>
<keyword evidence="4 13" id="KW-0349">Heme</keyword>
<feature type="binding site" description="covalent" evidence="13">
    <location>
        <position position="105"/>
    </location>
    <ligand>
        <name>heme c</name>
        <dbReference type="ChEBI" id="CHEBI:61717"/>
        <label>1</label>
    </ligand>
</feature>
<evidence type="ECO:0000256" key="4">
    <source>
        <dbReference type="ARBA" id="ARBA00022617"/>
    </source>
</evidence>
<dbReference type="Gene3D" id="1.10.760.10">
    <property type="entry name" value="Cytochrome c-like domain"/>
    <property type="match status" value="2"/>
</dbReference>
<feature type="binding site" description="axial binding residue" evidence="14">
    <location>
        <position position="122"/>
    </location>
    <ligand>
        <name>heme c</name>
        <dbReference type="ChEBI" id="CHEBI:61717"/>
        <label>1</label>
    </ligand>
    <ligandPart>
        <name>Fe</name>
        <dbReference type="ChEBI" id="CHEBI:18248"/>
    </ligandPart>
</feature>
<keyword evidence="7" id="KW-0574">Periplasm</keyword>
<dbReference type="SUPFAM" id="SSF46626">
    <property type="entry name" value="Cytochrome c"/>
    <property type="match status" value="2"/>
</dbReference>
<comment type="subcellular location">
    <subcellularLocation>
        <location evidence="1">Periplasm</location>
    </subcellularLocation>
</comment>
<dbReference type="InterPro" id="IPR036909">
    <property type="entry name" value="Cyt_c-like_dom_sf"/>
</dbReference>
<keyword evidence="8" id="KW-0249">Electron transport</keyword>
<keyword evidence="9" id="KW-0560">Oxidoreductase</keyword>
<dbReference type="PROSITE" id="PS51007">
    <property type="entry name" value="CYTC"/>
    <property type="match status" value="1"/>
</dbReference>
<dbReference type="GO" id="GO:0004130">
    <property type="term" value="F:cytochrome-c peroxidase activity"/>
    <property type="evidence" value="ECO:0007669"/>
    <property type="project" value="TreeGrafter"/>
</dbReference>
<evidence type="ECO:0000313" key="16">
    <source>
        <dbReference type="EMBL" id="SFW56707.1"/>
    </source>
</evidence>
<feature type="binding site" description="covalent" evidence="13">
    <location>
        <position position="247"/>
    </location>
    <ligand>
        <name>heme c</name>
        <dbReference type="ChEBI" id="CHEBI:61717"/>
        <label>2</label>
    </ligand>
</feature>
<evidence type="ECO:0000313" key="17">
    <source>
        <dbReference type="Proteomes" id="UP000182248"/>
    </source>
</evidence>
<dbReference type="EMBL" id="FPJE01000012">
    <property type="protein sequence ID" value="SFW56707.1"/>
    <property type="molecule type" value="Genomic_DNA"/>
</dbReference>
<evidence type="ECO:0000256" key="10">
    <source>
        <dbReference type="ARBA" id="ARBA00023004"/>
    </source>
</evidence>
<organism evidence="16 17">
    <name type="scientific">Sinomicrobium oceani</name>
    <dbReference type="NCBI Taxonomy" id="1150368"/>
    <lineage>
        <taxon>Bacteria</taxon>
        <taxon>Pseudomonadati</taxon>
        <taxon>Bacteroidota</taxon>
        <taxon>Flavobacteriia</taxon>
        <taxon>Flavobacteriales</taxon>
        <taxon>Flavobacteriaceae</taxon>
        <taxon>Sinomicrobium</taxon>
    </lineage>
</organism>
<gene>
    <name evidence="16" type="ORF">SAMN02927921_02371</name>
</gene>
<evidence type="ECO:0000256" key="7">
    <source>
        <dbReference type="ARBA" id="ARBA00022764"/>
    </source>
</evidence>